<feature type="compositionally biased region" description="Pro residues" evidence="5">
    <location>
        <begin position="104"/>
        <end position="117"/>
    </location>
</feature>
<evidence type="ECO:0000256" key="4">
    <source>
        <dbReference type="ARBA" id="ARBA00022553"/>
    </source>
</evidence>
<dbReference type="GO" id="GO:0005737">
    <property type="term" value="C:cytoplasm"/>
    <property type="evidence" value="ECO:0007669"/>
    <property type="project" value="UniProtKB-SubCell"/>
</dbReference>
<name>A0A8C0RNN9_CANLF</name>
<evidence type="ECO:0000256" key="3">
    <source>
        <dbReference type="ARBA" id="ARBA00022490"/>
    </source>
</evidence>
<feature type="compositionally biased region" description="Basic and acidic residues" evidence="5">
    <location>
        <begin position="190"/>
        <end position="201"/>
    </location>
</feature>
<reference evidence="6" key="2">
    <citation type="submission" date="2025-08" db="UniProtKB">
        <authorList>
            <consortium name="Ensembl"/>
        </authorList>
    </citation>
    <scope>IDENTIFICATION</scope>
</reference>
<feature type="compositionally biased region" description="Low complexity" evidence="5">
    <location>
        <begin position="75"/>
        <end position="93"/>
    </location>
</feature>
<keyword evidence="4" id="KW-0597">Phosphoprotein</keyword>
<feature type="region of interest" description="Disordered" evidence="5">
    <location>
        <begin position="270"/>
        <end position="291"/>
    </location>
</feature>
<protein>
    <submittedName>
        <fullName evidence="6">Myeloid leukemia factor 1</fullName>
    </submittedName>
</protein>
<evidence type="ECO:0000256" key="2">
    <source>
        <dbReference type="ARBA" id="ARBA00008332"/>
    </source>
</evidence>
<feature type="compositionally biased region" description="Basic and acidic residues" evidence="5">
    <location>
        <begin position="281"/>
        <end position="291"/>
    </location>
</feature>
<accession>A0A8C0RNN9</accession>
<dbReference type="Pfam" id="PF10248">
    <property type="entry name" value="Mlf1IP"/>
    <property type="match status" value="1"/>
</dbReference>
<dbReference type="InterPro" id="IPR019376">
    <property type="entry name" value="Myeloid_leukemia_factor"/>
</dbReference>
<evidence type="ECO:0000313" key="7">
    <source>
        <dbReference type="Proteomes" id="UP000694429"/>
    </source>
</evidence>
<keyword evidence="3" id="KW-0963">Cytoplasm</keyword>
<dbReference type="AlphaFoldDB" id="A0A8C0RNN9"/>
<comment type="similarity">
    <text evidence="2">Belongs to the MLF family.</text>
</comment>
<feature type="region of interest" description="Disordered" evidence="5">
    <location>
        <begin position="49"/>
        <end position="125"/>
    </location>
</feature>
<dbReference type="Proteomes" id="UP000694429">
    <property type="component" value="Chromosome 23"/>
</dbReference>
<sequence>MPRPRITQASPAWGTRNFGPTGGRTFGSLLGLISPTHWASGRWHLRPRALHSRGRAPGAPTPAPDPPPFPRKEPWGWSRGRAGGALRAPAAPSKRPRPEGRPRGNPPPGPRPRPPPSAASAAVAMAAAHCSRPAAVTSAAAANGGAARAAPRPAPPAAARPAGEGGGWGRGRGRGGGAPAPGCPRPPRGPSHDVRDAEQQLRGRPLLLRTDVSPFQAMDRMMVNMRNSMHELQRDLGHLSLDPNGHSFSSSSVMTYSKVGDEPPKVFQASTQTRRAPGGIKETRRALRDSDSGLEKMAVGHHLHDRAHVIKKSKNNKTGDEEVNQEFINMNECDAHAFDNEWQNEILKYKPVGQWRNVENPRMRSVGHENSGCRELKRREKPHQSPAIEYGRRSNVSVDKLNVKGSPVKINKK</sequence>
<proteinExistence type="inferred from homology"/>
<dbReference type="PANTHER" id="PTHR13105">
    <property type="entry name" value="MYELOID LEUKEMIA FACTOR"/>
    <property type="match status" value="1"/>
</dbReference>
<feature type="compositionally biased region" description="Gly residues" evidence="5">
    <location>
        <begin position="163"/>
        <end position="179"/>
    </location>
</feature>
<dbReference type="Ensembl" id="ENSCAFT00030035374.1">
    <property type="protein sequence ID" value="ENSCAFP00030030854.1"/>
    <property type="gene ID" value="ENSCAFG00030019244.1"/>
</dbReference>
<feature type="region of interest" description="Disordered" evidence="5">
    <location>
        <begin position="363"/>
        <end position="393"/>
    </location>
</feature>
<evidence type="ECO:0000256" key="5">
    <source>
        <dbReference type="SAM" id="MobiDB-lite"/>
    </source>
</evidence>
<comment type="subcellular location">
    <subcellularLocation>
        <location evidence="1">Cytoplasm</location>
    </subcellularLocation>
</comment>
<feature type="region of interest" description="Disordered" evidence="5">
    <location>
        <begin position="1"/>
        <end position="20"/>
    </location>
</feature>
<feature type="region of interest" description="Disordered" evidence="5">
    <location>
        <begin position="143"/>
        <end position="202"/>
    </location>
</feature>
<organism evidence="6 7">
    <name type="scientific">Canis lupus familiaris</name>
    <name type="common">Dog</name>
    <name type="synonym">Canis familiaris</name>
    <dbReference type="NCBI Taxonomy" id="9615"/>
    <lineage>
        <taxon>Eukaryota</taxon>
        <taxon>Metazoa</taxon>
        <taxon>Chordata</taxon>
        <taxon>Craniata</taxon>
        <taxon>Vertebrata</taxon>
        <taxon>Euteleostomi</taxon>
        <taxon>Mammalia</taxon>
        <taxon>Eutheria</taxon>
        <taxon>Laurasiatheria</taxon>
        <taxon>Carnivora</taxon>
        <taxon>Caniformia</taxon>
        <taxon>Canidae</taxon>
        <taxon>Canis</taxon>
    </lineage>
</organism>
<evidence type="ECO:0000313" key="6">
    <source>
        <dbReference type="Ensembl" id="ENSCAFP00030030854.1"/>
    </source>
</evidence>
<feature type="compositionally biased region" description="Pro residues" evidence="5">
    <location>
        <begin position="59"/>
        <end position="69"/>
    </location>
</feature>
<reference evidence="6" key="1">
    <citation type="submission" date="2019-03" db="EMBL/GenBank/DDBJ databases">
        <authorList>
            <person name="Warren W.C."/>
            <person name="Johnson G.S."/>
        </authorList>
    </citation>
    <scope>NUCLEOTIDE SEQUENCE [LARGE SCALE GENOMIC DNA]</scope>
    <source>
        <strain evidence="6">Basenji</strain>
    </source>
</reference>
<evidence type="ECO:0000256" key="1">
    <source>
        <dbReference type="ARBA" id="ARBA00004496"/>
    </source>
</evidence>